<organism evidence="2">
    <name type="scientific">uncultured Caudovirales phage</name>
    <dbReference type="NCBI Taxonomy" id="2100421"/>
    <lineage>
        <taxon>Viruses</taxon>
        <taxon>Duplodnaviria</taxon>
        <taxon>Heunggongvirae</taxon>
        <taxon>Uroviricota</taxon>
        <taxon>Caudoviricetes</taxon>
        <taxon>Peduoviridae</taxon>
        <taxon>Maltschvirus</taxon>
        <taxon>Maltschvirus maltsch</taxon>
    </lineage>
</organism>
<dbReference type="GO" id="GO:0004180">
    <property type="term" value="F:carboxypeptidase activity"/>
    <property type="evidence" value="ECO:0007669"/>
    <property type="project" value="UniProtKB-KW"/>
</dbReference>
<keyword evidence="2" id="KW-0121">Carboxypeptidase</keyword>
<dbReference type="SUPFAM" id="SSF55166">
    <property type="entry name" value="Hedgehog/DD-peptidase"/>
    <property type="match status" value="1"/>
</dbReference>
<gene>
    <name evidence="2" type="ORF">UFOVP316_20</name>
</gene>
<reference evidence="2" key="1">
    <citation type="submission" date="2020-04" db="EMBL/GenBank/DDBJ databases">
        <authorList>
            <person name="Chiriac C."/>
            <person name="Salcher M."/>
            <person name="Ghai R."/>
            <person name="Kavagutti S V."/>
        </authorList>
    </citation>
    <scope>NUCLEOTIDE SEQUENCE</scope>
</reference>
<name>A0A6J5LRF7_9CAUD</name>
<evidence type="ECO:0000259" key="1">
    <source>
        <dbReference type="Pfam" id="PF13539"/>
    </source>
</evidence>
<keyword evidence="2" id="KW-0378">Hydrolase</keyword>
<dbReference type="Pfam" id="PF13539">
    <property type="entry name" value="Peptidase_M15_4"/>
    <property type="match status" value="1"/>
</dbReference>
<dbReference type="InterPro" id="IPR039561">
    <property type="entry name" value="Peptidase_M15C"/>
</dbReference>
<feature type="domain" description="Peptidase M15C" evidence="1">
    <location>
        <begin position="69"/>
        <end position="143"/>
    </location>
</feature>
<dbReference type="CDD" id="cd14845">
    <property type="entry name" value="L-Ala-D-Glu_peptidase_like"/>
    <property type="match status" value="1"/>
</dbReference>
<dbReference type="EMBL" id="LR796329">
    <property type="protein sequence ID" value="CAB4137134.1"/>
    <property type="molecule type" value="Genomic_DNA"/>
</dbReference>
<evidence type="ECO:0000313" key="2">
    <source>
        <dbReference type="EMBL" id="CAB4137134.1"/>
    </source>
</evidence>
<sequence>MPSDKITIERIALLHPKLRDEASAIYKEIVDALGDKVMCRFTHTLRTFAEQDKLFQIGRSRAGRIVTNARGGRSYHNYGLAIDIVLLHDRNNDWVYETISYDERADVDKDGKRDWLEVVEIFKQYGWTWGGNWKFRDAPHFEKTLRYSVTQLHDLHIKGKVDKNGYVLI</sequence>
<accession>A0A6J5LRF7</accession>
<dbReference type="Gene3D" id="3.30.1380.10">
    <property type="match status" value="1"/>
</dbReference>
<keyword evidence="2" id="KW-0645">Protease</keyword>
<protein>
    <submittedName>
        <fullName evidence="2">D-alanyl-D-alanine carboxypeptidase</fullName>
    </submittedName>
</protein>
<proteinExistence type="predicted"/>
<dbReference type="InterPro" id="IPR009045">
    <property type="entry name" value="Zn_M74/Hedgehog-like"/>
</dbReference>